<dbReference type="Gene3D" id="3.40.50.2020">
    <property type="match status" value="1"/>
</dbReference>
<comment type="pathway">
    <text evidence="2">Pyrimidine metabolism; UMP biosynthesis via de novo pathway; UMP from orotate: step 1/2.</text>
</comment>
<feature type="binding site" evidence="15">
    <location>
        <position position="479"/>
    </location>
    <ligand>
        <name>substrate</name>
    </ligand>
</feature>
<dbReference type="GO" id="GO:0044205">
    <property type="term" value="P:'de novo' UMP biosynthetic process"/>
    <property type="evidence" value="ECO:0007669"/>
    <property type="project" value="UniProtKB-UniPathway"/>
</dbReference>
<comment type="similarity">
    <text evidence="3">In the N-terminal section; belongs to the purine/pyrimidine phosphoribosyltransferase family.</text>
</comment>
<feature type="binding site" evidence="15">
    <location>
        <position position="499"/>
    </location>
    <ligand>
        <name>substrate</name>
    </ligand>
</feature>
<dbReference type="InterPro" id="IPR000836">
    <property type="entry name" value="PRTase_dom"/>
</dbReference>
<evidence type="ECO:0000256" key="15">
    <source>
        <dbReference type="PIRSR" id="PIRSR614732-2"/>
    </source>
</evidence>
<evidence type="ECO:0000256" key="2">
    <source>
        <dbReference type="ARBA" id="ARBA00004889"/>
    </source>
</evidence>
<dbReference type="InterPro" id="IPR011060">
    <property type="entry name" value="RibuloseP-bd_barrel"/>
</dbReference>
<dbReference type="GO" id="GO:0004588">
    <property type="term" value="F:orotate phosphoribosyltransferase activity"/>
    <property type="evidence" value="ECO:0007669"/>
    <property type="project" value="UniProtKB-EC"/>
</dbReference>
<keyword evidence="10" id="KW-0210">Decarboxylase</keyword>
<dbReference type="CDD" id="cd04725">
    <property type="entry name" value="OMP_decarboxylase_like"/>
    <property type="match status" value="1"/>
</dbReference>
<accession>A0A6P8ZP75</accession>
<dbReference type="FunCoup" id="A0A6P8ZP75">
    <property type="interactions" value="2196"/>
</dbReference>
<dbReference type="GO" id="GO:0006207">
    <property type="term" value="P:'de novo' pyrimidine nucleobase biosynthetic process"/>
    <property type="evidence" value="ECO:0007669"/>
    <property type="project" value="InterPro"/>
</dbReference>
<dbReference type="UniPathway" id="UPA00070">
    <property type="reaction ID" value="UER00119"/>
</dbReference>
<protein>
    <recommendedName>
        <fullName evidence="7">Uridine 5'-monophosphate synthase</fullName>
        <ecNumber evidence="5">2.4.2.10</ecNumber>
        <ecNumber evidence="6">4.1.1.23</ecNumber>
    </recommendedName>
</protein>
<feature type="active site" description="For OMPdecase activity" evidence="14">
    <location>
        <position position="346"/>
    </location>
</feature>
<dbReference type="InterPro" id="IPR023031">
    <property type="entry name" value="OPRT"/>
</dbReference>
<dbReference type="FunFam" id="3.20.20.70:FF:000114">
    <property type="entry name" value="Decarboxylase,orotidine phosphate"/>
    <property type="match status" value="1"/>
</dbReference>
<feature type="active site" description="For OMPdecase activity" evidence="14">
    <location>
        <position position="349"/>
    </location>
</feature>
<evidence type="ECO:0000256" key="8">
    <source>
        <dbReference type="ARBA" id="ARBA00022676"/>
    </source>
</evidence>
<dbReference type="OrthoDB" id="10263753at2759"/>
<keyword evidence="11" id="KW-0665">Pyrimidine biosynthesis</keyword>
<keyword evidence="18" id="KW-1185">Reference proteome</keyword>
<evidence type="ECO:0000256" key="12">
    <source>
        <dbReference type="ARBA" id="ARBA00023239"/>
    </source>
</evidence>
<dbReference type="KEGG" id="tpal:117646639"/>
<dbReference type="EC" id="4.1.1.23" evidence="6"/>
<evidence type="ECO:0000256" key="9">
    <source>
        <dbReference type="ARBA" id="ARBA00022679"/>
    </source>
</evidence>
<feature type="binding site" evidence="15">
    <location>
        <position position="409"/>
    </location>
    <ligand>
        <name>substrate</name>
    </ligand>
</feature>
<feature type="binding site" evidence="15">
    <location>
        <position position="313"/>
    </location>
    <ligand>
        <name>substrate</name>
    </ligand>
</feature>
<evidence type="ECO:0000256" key="7">
    <source>
        <dbReference type="ARBA" id="ARBA00015047"/>
    </source>
</evidence>
<dbReference type="Gene3D" id="3.20.20.70">
    <property type="entry name" value="Aldolase class I"/>
    <property type="match status" value="1"/>
</dbReference>
<feature type="region of interest" description="Disordered" evidence="16">
    <location>
        <begin position="462"/>
        <end position="482"/>
    </location>
</feature>
<dbReference type="InterPro" id="IPR018089">
    <property type="entry name" value="OMPdecase_AS"/>
</dbReference>
<keyword evidence="9" id="KW-0808">Transferase</keyword>
<dbReference type="InParanoid" id="A0A6P8ZP75"/>
<dbReference type="PROSITE" id="PS00156">
    <property type="entry name" value="OMPDECASE"/>
    <property type="match status" value="1"/>
</dbReference>
<gene>
    <name evidence="19" type="primary">LOC117646639</name>
</gene>
<dbReference type="InterPro" id="IPR001754">
    <property type="entry name" value="OMPdeCOase_dom"/>
</dbReference>
<dbReference type="InterPro" id="IPR004467">
    <property type="entry name" value="Or_phspho_trans_dom"/>
</dbReference>
<feature type="binding site" evidence="15">
    <location>
        <position position="500"/>
    </location>
    <ligand>
        <name>substrate</name>
    </ligand>
</feature>
<dbReference type="InterPro" id="IPR013785">
    <property type="entry name" value="Aldolase_TIM"/>
</dbReference>
<feature type="domain" description="Orotidine 5'-phosphate decarboxylase" evidence="17">
    <location>
        <begin position="285"/>
        <end position="515"/>
    </location>
</feature>
<feature type="binding site" evidence="15">
    <location>
        <position position="291"/>
    </location>
    <ligand>
        <name>substrate</name>
    </ligand>
</feature>
<sequence length="530" mass="57552">MKNCVSFLISHSTCAATSGLPLLLRILRTMGQYKERLNALVVKLHEINVLKFGDYKMKIGVNSPVYFDLRIIVSYPKVLAELSDLICEFAKTSLENCDHVCGVPYAALSIATLVAVGSDKSMLVRRKEAKDYGTKRMVEGCYKPGDSCIIVEDVVTSGLSILETVGDLQREGLNVTESIVVVDREQGGSEHLASQGLKMRSLVSLTEIMHILHDAGKVDEATVIKVKKYLSESRVSIPADRVPAPLAAKKTTDERLRMTFEARAEKATNTMSARLLRLMASKQSTLCVAADLSSTDQVLQLANTVGPYICIFKTHVDALNDFSHKFVKELQELAKTHNFLIMEDRKFGDIGHTVGLQYVAGNFHIADWADLVTVHALPGPGIMDGLVSCLETHQSGLRDRACFIVAEMSSKDTLTTPAYRTEALKLAETRADFVAGVVSQSATGISSIGLIQLTPGVRIPVAQNGAQTNGSSGSDGLGQQYNSPHHVVLERGADVAVVGRGITEAANSAEAAELYRDVLWKAYQQRVGEA</sequence>
<name>A0A6P8ZP75_THRPL</name>
<evidence type="ECO:0000256" key="13">
    <source>
        <dbReference type="ARBA" id="ARBA00023268"/>
    </source>
</evidence>
<evidence type="ECO:0000256" key="3">
    <source>
        <dbReference type="ARBA" id="ARBA00006221"/>
    </source>
</evidence>
<keyword evidence="12" id="KW-0456">Lyase</keyword>
<reference evidence="19" key="1">
    <citation type="submission" date="2025-08" db="UniProtKB">
        <authorList>
            <consortium name="RefSeq"/>
        </authorList>
    </citation>
    <scope>IDENTIFICATION</scope>
    <source>
        <tissue evidence="19">Total insect</tissue>
    </source>
</reference>
<dbReference type="InterPro" id="IPR029057">
    <property type="entry name" value="PRTase-like"/>
</dbReference>
<feature type="compositionally biased region" description="Polar residues" evidence="16">
    <location>
        <begin position="464"/>
        <end position="482"/>
    </location>
</feature>
<evidence type="ECO:0000256" key="14">
    <source>
        <dbReference type="PIRSR" id="PIRSR614732-1"/>
    </source>
</evidence>
<dbReference type="NCBIfam" id="TIGR00336">
    <property type="entry name" value="pyrE"/>
    <property type="match status" value="1"/>
</dbReference>
<comment type="similarity">
    <text evidence="4">In the C-terminal section; belongs to the OMP decarboxylase family.</text>
</comment>
<dbReference type="SMART" id="SM00934">
    <property type="entry name" value="OMPdecase"/>
    <property type="match status" value="1"/>
</dbReference>
<dbReference type="PANTHER" id="PTHR19278">
    <property type="entry name" value="OROTATE PHOSPHORIBOSYLTRANSFERASE"/>
    <property type="match status" value="1"/>
</dbReference>
<dbReference type="AlphaFoldDB" id="A0A6P8ZP75"/>
<feature type="active site" description="For OMPdecase activity" evidence="14">
    <location>
        <position position="344"/>
    </location>
</feature>
<dbReference type="InterPro" id="IPR014732">
    <property type="entry name" value="OMPdecase"/>
</dbReference>
<keyword evidence="13" id="KW-0511">Multifunctional enzyme</keyword>
<evidence type="ECO:0000313" key="19">
    <source>
        <dbReference type="RefSeq" id="XP_034243614.1"/>
    </source>
</evidence>
<dbReference type="SUPFAM" id="SSF51366">
    <property type="entry name" value="Ribulose-phoshate binding barrel"/>
    <property type="match status" value="1"/>
</dbReference>
<dbReference type="Proteomes" id="UP000515158">
    <property type="component" value="Unplaced"/>
</dbReference>
<dbReference type="Pfam" id="PF00215">
    <property type="entry name" value="OMPdecase"/>
    <property type="match status" value="1"/>
</dbReference>
<evidence type="ECO:0000313" key="18">
    <source>
        <dbReference type="Proteomes" id="UP000515158"/>
    </source>
</evidence>
<dbReference type="CDD" id="cd06223">
    <property type="entry name" value="PRTases_typeI"/>
    <property type="match status" value="1"/>
</dbReference>
<dbReference type="EC" id="2.4.2.10" evidence="5"/>
<proteinExistence type="inferred from homology"/>
<evidence type="ECO:0000256" key="6">
    <source>
        <dbReference type="ARBA" id="ARBA00012321"/>
    </source>
</evidence>
<organism evidence="19">
    <name type="scientific">Thrips palmi</name>
    <name type="common">Melon thrips</name>
    <dbReference type="NCBI Taxonomy" id="161013"/>
    <lineage>
        <taxon>Eukaryota</taxon>
        <taxon>Metazoa</taxon>
        <taxon>Ecdysozoa</taxon>
        <taxon>Arthropoda</taxon>
        <taxon>Hexapoda</taxon>
        <taxon>Insecta</taxon>
        <taxon>Pterygota</taxon>
        <taxon>Neoptera</taxon>
        <taxon>Paraneoptera</taxon>
        <taxon>Thysanoptera</taxon>
        <taxon>Terebrantia</taxon>
        <taxon>Thripoidea</taxon>
        <taxon>Thripidae</taxon>
        <taxon>Thrips</taxon>
    </lineage>
</organism>
<comment type="pathway">
    <text evidence="1">Pyrimidine metabolism; UMP biosynthesis via de novo pathway; UMP from orotate: step 2/2.</text>
</comment>
<keyword evidence="8" id="KW-0328">Glycosyltransferase</keyword>
<evidence type="ECO:0000256" key="16">
    <source>
        <dbReference type="SAM" id="MobiDB-lite"/>
    </source>
</evidence>
<dbReference type="FunFam" id="3.40.50.2020:FF:000025">
    <property type="entry name" value="Uridine monophosphate synthetase"/>
    <property type="match status" value="1"/>
</dbReference>
<evidence type="ECO:0000256" key="10">
    <source>
        <dbReference type="ARBA" id="ARBA00022793"/>
    </source>
</evidence>
<evidence type="ECO:0000256" key="4">
    <source>
        <dbReference type="ARBA" id="ARBA00009769"/>
    </source>
</evidence>
<evidence type="ECO:0000256" key="5">
    <source>
        <dbReference type="ARBA" id="ARBA00011971"/>
    </source>
</evidence>
<feature type="binding site" evidence="15">
    <location>
        <position position="458"/>
    </location>
    <ligand>
        <name>substrate</name>
    </ligand>
</feature>
<dbReference type="GO" id="GO:0004590">
    <property type="term" value="F:orotidine-5'-phosphate decarboxylase activity"/>
    <property type="evidence" value="ECO:0007669"/>
    <property type="project" value="UniProtKB-EC"/>
</dbReference>
<dbReference type="NCBIfam" id="TIGR01740">
    <property type="entry name" value="pyrF"/>
    <property type="match status" value="1"/>
</dbReference>
<evidence type="ECO:0000256" key="1">
    <source>
        <dbReference type="ARBA" id="ARBA00004861"/>
    </source>
</evidence>
<evidence type="ECO:0000256" key="11">
    <source>
        <dbReference type="ARBA" id="ARBA00022975"/>
    </source>
</evidence>
<dbReference type="RefSeq" id="XP_034243614.1">
    <property type="nucleotide sequence ID" value="XM_034387723.1"/>
</dbReference>
<evidence type="ECO:0000259" key="17">
    <source>
        <dbReference type="SMART" id="SM00934"/>
    </source>
</evidence>
<dbReference type="PANTHER" id="PTHR19278:SF9">
    <property type="entry name" value="URIDINE 5'-MONOPHOSPHATE SYNTHASE"/>
    <property type="match status" value="1"/>
</dbReference>
<dbReference type="GeneID" id="117646639"/>
<dbReference type="SUPFAM" id="SSF53271">
    <property type="entry name" value="PRTase-like"/>
    <property type="match status" value="1"/>
</dbReference>
<dbReference type="HAMAP" id="MF_01208">
    <property type="entry name" value="PyrE"/>
    <property type="match status" value="1"/>
</dbReference>